<dbReference type="Gene3D" id="3.30.565.10">
    <property type="entry name" value="Histidine kinase-like ATPase, C-terminal domain"/>
    <property type="match status" value="1"/>
</dbReference>
<dbReference type="Proteomes" id="UP000186002">
    <property type="component" value="Unassembled WGS sequence"/>
</dbReference>
<keyword evidence="1 4" id="KW-0597">Phosphoprotein</keyword>
<dbReference type="InterPro" id="IPR011006">
    <property type="entry name" value="CheY-like_superfamily"/>
</dbReference>
<dbReference type="PROSITE" id="PS50110">
    <property type="entry name" value="RESPONSE_REGULATORY"/>
    <property type="match status" value="1"/>
</dbReference>
<gene>
    <name evidence="6" type="ORF">SAMN05444272_2392</name>
</gene>
<reference evidence="6 7" key="1">
    <citation type="submission" date="2016-11" db="EMBL/GenBank/DDBJ databases">
        <authorList>
            <person name="Jaros S."/>
            <person name="Januszkiewicz K."/>
            <person name="Wedrychowicz H."/>
        </authorList>
    </citation>
    <scope>NUCLEOTIDE SEQUENCE [LARGE SCALE GENOMIC DNA]</scope>
    <source>
        <strain evidence="6 7">DSM 22153</strain>
    </source>
</reference>
<keyword evidence="7" id="KW-1185">Reference proteome</keyword>
<dbReference type="Gene3D" id="3.40.50.2300">
    <property type="match status" value="1"/>
</dbReference>
<dbReference type="PANTHER" id="PTHR44591">
    <property type="entry name" value="STRESS RESPONSE REGULATOR PROTEIN 1"/>
    <property type="match status" value="1"/>
</dbReference>
<evidence type="ECO:0000256" key="2">
    <source>
        <dbReference type="ARBA" id="ARBA00023015"/>
    </source>
</evidence>
<evidence type="ECO:0000256" key="3">
    <source>
        <dbReference type="ARBA" id="ARBA00023163"/>
    </source>
</evidence>
<dbReference type="InterPro" id="IPR036890">
    <property type="entry name" value="HATPase_C_sf"/>
</dbReference>
<dbReference type="InterPro" id="IPR050595">
    <property type="entry name" value="Bact_response_regulator"/>
</dbReference>
<dbReference type="Pfam" id="PF00072">
    <property type="entry name" value="Response_reg"/>
    <property type="match status" value="1"/>
</dbReference>
<evidence type="ECO:0000256" key="4">
    <source>
        <dbReference type="PROSITE-ProRule" id="PRU00169"/>
    </source>
</evidence>
<dbReference type="GO" id="GO:0000160">
    <property type="term" value="P:phosphorelay signal transduction system"/>
    <property type="evidence" value="ECO:0007669"/>
    <property type="project" value="InterPro"/>
</dbReference>
<sequence>MTVMTKPIAQSSSLAIGQGERVLLVDDDRMSLTVIQSEIEDLGFIVDTAVNGAEAYAMMREHPDRYSIVVTDRMMPVMDGLALTRRLKNDPSTSNVPVVLLTGATEPADVSAGLEAGAFYYLTKPPETALVRSVLGSALKEVRRQKSASDRLASHQSAFRNIQVLRMTLSTPDEVEPVCSLLSSLHDEPEKIVQGVFELVQNAVEHGVLRFGLQEKARHLEAGSWDRALATRSRDPAYAKGSVEATILRKDAGLVLIVKDTGPGFDWKRFLAADPSRSALKCGRGIARANAFIFDKLVYNQAGNEVTAAIRQERPLKW</sequence>
<dbReference type="PANTHER" id="PTHR44591:SF3">
    <property type="entry name" value="RESPONSE REGULATORY DOMAIN-CONTAINING PROTEIN"/>
    <property type="match status" value="1"/>
</dbReference>
<keyword evidence="2" id="KW-0805">Transcription regulation</keyword>
<dbReference type="SMART" id="SM00448">
    <property type="entry name" value="REC"/>
    <property type="match status" value="1"/>
</dbReference>
<dbReference type="SUPFAM" id="SSF52172">
    <property type="entry name" value="CheY-like"/>
    <property type="match status" value="1"/>
</dbReference>
<dbReference type="CDD" id="cd00156">
    <property type="entry name" value="REC"/>
    <property type="match status" value="1"/>
</dbReference>
<evidence type="ECO:0000259" key="5">
    <source>
        <dbReference type="PROSITE" id="PS50110"/>
    </source>
</evidence>
<dbReference type="InterPro" id="IPR001789">
    <property type="entry name" value="Sig_transdc_resp-reg_receiver"/>
</dbReference>
<organism evidence="6 7">
    <name type="scientific">Roseibium suaedae</name>
    <dbReference type="NCBI Taxonomy" id="735517"/>
    <lineage>
        <taxon>Bacteria</taxon>
        <taxon>Pseudomonadati</taxon>
        <taxon>Pseudomonadota</taxon>
        <taxon>Alphaproteobacteria</taxon>
        <taxon>Hyphomicrobiales</taxon>
        <taxon>Stappiaceae</taxon>
        <taxon>Roseibium</taxon>
    </lineage>
</organism>
<proteinExistence type="predicted"/>
<protein>
    <submittedName>
        <fullName evidence="6">Response regulator receiver domain-containing protein</fullName>
    </submittedName>
</protein>
<feature type="domain" description="Response regulatory" evidence="5">
    <location>
        <begin position="21"/>
        <end position="139"/>
    </location>
</feature>
<dbReference type="SUPFAM" id="SSF55874">
    <property type="entry name" value="ATPase domain of HSP90 chaperone/DNA topoisomerase II/histidine kinase"/>
    <property type="match status" value="1"/>
</dbReference>
<dbReference type="STRING" id="735517.SAMN05444272_2392"/>
<dbReference type="AlphaFoldDB" id="A0A1M7I0X0"/>
<evidence type="ECO:0000256" key="1">
    <source>
        <dbReference type="ARBA" id="ARBA00022553"/>
    </source>
</evidence>
<dbReference type="EMBL" id="FRBW01000002">
    <property type="protein sequence ID" value="SHM34298.1"/>
    <property type="molecule type" value="Genomic_DNA"/>
</dbReference>
<feature type="modified residue" description="4-aspartylphosphate" evidence="4">
    <location>
        <position position="72"/>
    </location>
</feature>
<evidence type="ECO:0000313" key="7">
    <source>
        <dbReference type="Proteomes" id="UP000186002"/>
    </source>
</evidence>
<dbReference type="CDD" id="cd16936">
    <property type="entry name" value="HATPase_RsbW-like"/>
    <property type="match status" value="1"/>
</dbReference>
<name>A0A1M7I0X0_9HYPH</name>
<keyword evidence="3" id="KW-0804">Transcription</keyword>
<accession>A0A1M7I0X0</accession>
<evidence type="ECO:0000313" key="6">
    <source>
        <dbReference type="EMBL" id="SHM34298.1"/>
    </source>
</evidence>